<dbReference type="EMBL" id="DSKI01000092">
    <property type="protein sequence ID" value="HEB42413.1"/>
    <property type="molecule type" value="Genomic_DNA"/>
</dbReference>
<evidence type="ECO:0000256" key="1">
    <source>
        <dbReference type="SAM" id="MobiDB-lite"/>
    </source>
</evidence>
<gene>
    <name evidence="2" type="ORF">ENP70_01630</name>
</gene>
<dbReference type="GO" id="GO:0003677">
    <property type="term" value="F:DNA binding"/>
    <property type="evidence" value="ECO:0007669"/>
    <property type="project" value="InterPro"/>
</dbReference>
<protein>
    <submittedName>
        <fullName evidence="2">Nucleoside-diphosphate kinase</fullName>
    </submittedName>
</protein>
<feature type="region of interest" description="Disordered" evidence="1">
    <location>
        <begin position="154"/>
        <end position="179"/>
    </location>
</feature>
<comment type="caution">
    <text evidence="2">The sequence shown here is derived from an EMBL/GenBank/DDBJ whole genome shotgun (WGS) entry which is preliminary data.</text>
</comment>
<dbReference type="GO" id="GO:0016301">
    <property type="term" value="F:kinase activity"/>
    <property type="evidence" value="ECO:0007669"/>
    <property type="project" value="UniProtKB-KW"/>
</dbReference>
<name>A0A7C1NWD2_9HYPH</name>
<accession>A0A7C1NWD2</accession>
<dbReference type="AlphaFoldDB" id="A0A7C1NWD2"/>
<dbReference type="GO" id="GO:0032784">
    <property type="term" value="P:regulation of DNA-templated transcription elongation"/>
    <property type="evidence" value="ECO:0007669"/>
    <property type="project" value="InterPro"/>
</dbReference>
<evidence type="ECO:0000313" key="2">
    <source>
        <dbReference type="EMBL" id="HEB42413.1"/>
    </source>
</evidence>
<proteinExistence type="predicted"/>
<reference evidence="2" key="1">
    <citation type="journal article" date="2020" name="mSystems">
        <title>Genome- and Community-Level Interaction Insights into Carbon Utilization and Element Cycling Functions of Hydrothermarchaeota in Hydrothermal Sediment.</title>
        <authorList>
            <person name="Zhou Z."/>
            <person name="Liu Y."/>
            <person name="Xu W."/>
            <person name="Pan J."/>
            <person name="Luo Z.H."/>
            <person name="Li M."/>
        </authorList>
    </citation>
    <scope>NUCLEOTIDE SEQUENCE [LARGE SCALE GENOMIC DNA]</scope>
    <source>
        <strain evidence="2">SpSt-243</strain>
    </source>
</reference>
<dbReference type="InterPro" id="IPR036953">
    <property type="entry name" value="GreA/GreB_C_sf"/>
</dbReference>
<dbReference type="Gene3D" id="3.10.50.30">
    <property type="entry name" value="Transcription elongation factor, GreA/GreB, C-terminal domain"/>
    <property type="match status" value="1"/>
</dbReference>
<keyword evidence="2" id="KW-0808">Transferase</keyword>
<organism evidence="2">
    <name type="scientific">Agrobacterium albertimagni</name>
    <dbReference type="NCBI Taxonomy" id="147266"/>
    <lineage>
        <taxon>Bacteria</taxon>
        <taxon>Pseudomonadati</taxon>
        <taxon>Pseudomonadota</taxon>
        <taxon>Alphaproteobacteria</taxon>
        <taxon>Hyphomicrobiales</taxon>
        <taxon>Rhizobiaceae</taxon>
        <taxon>Rhizobium/Agrobacterium group</taxon>
        <taxon>Agrobacterium</taxon>
    </lineage>
</organism>
<sequence length="179" mass="19506">MSNDTYILTTKDFTILEAMCDNWQGRNDRLVALCRHKIQKAIVVFRDDLPADVASLNSRVRFRVRGGESDIRVISTGQATGPVGLFLPITTPRGLALLGLREGQEIAFENTNGVAETMLLEAVEYQPEASRRERQMIGQEVGTSPLRPHLRVVSGGMDGRHGQLTGASDGFDDPGPSAA</sequence>
<keyword evidence="2" id="KW-0418">Kinase</keyword>